<comment type="similarity">
    <text evidence="1">Belongs to the AB hydrolase superfamily.</text>
</comment>
<dbReference type="OrthoDB" id="8119704at2759"/>
<dbReference type="SUPFAM" id="SSF53474">
    <property type="entry name" value="alpha/beta-Hydrolases"/>
    <property type="match status" value="1"/>
</dbReference>
<feature type="domain" description="AB hydrolase-1" evidence="3">
    <location>
        <begin position="1"/>
        <end position="185"/>
    </location>
</feature>
<dbReference type="InterPro" id="IPR000073">
    <property type="entry name" value="AB_hydrolase_1"/>
</dbReference>
<evidence type="ECO:0000313" key="5">
    <source>
        <dbReference type="Proteomes" id="UP000319257"/>
    </source>
</evidence>
<evidence type="ECO:0000256" key="2">
    <source>
        <dbReference type="ARBA" id="ARBA00022801"/>
    </source>
</evidence>
<protein>
    <recommendedName>
        <fullName evidence="3">AB hydrolase-1 domain-containing protein</fullName>
    </recommendedName>
</protein>
<gene>
    <name evidence="4" type="ORF">E0L32_004695</name>
</gene>
<dbReference type="RefSeq" id="XP_030996848.1">
    <property type="nucleotide sequence ID" value="XM_031139134.1"/>
</dbReference>
<dbReference type="InParanoid" id="A0A507B5U8"/>
<organism evidence="4 5">
    <name type="scientific">Thyridium curvatum</name>
    <dbReference type="NCBI Taxonomy" id="1093900"/>
    <lineage>
        <taxon>Eukaryota</taxon>
        <taxon>Fungi</taxon>
        <taxon>Dikarya</taxon>
        <taxon>Ascomycota</taxon>
        <taxon>Pezizomycotina</taxon>
        <taxon>Sordariomycetes</taxon>
        <taxon>Sordariomycetidae</taxon>
        <taxon>Thyridiales</taxon>
        <taxon>Thyridiaceae</taxon>
        <taxon>Thyridium</taxon>
    </lineage>
</organism>
<dbReference type="FunCoup" id="A0A507B5U8">
    <property type="interactions" value="439"/>
</dbReference>
<keyword evidence="5" id="KW-1185">Reference proteome</keyword>
<comment type="caution">
    <text evidence="4">The sequence shown here is derived from an EMBL/GenBank/DDBJ whole genome shotgun (WGS) entry which is preliminary data.</text>
</comment>
<dbReference type="InterPro" id="IPR029058">
    <property type="entry name" value="AB_hydrolase_fold"/>
</dbReference>
<proteinExistence type="inferred from homology"/>
<keyword evidence="2" id="KW-0378">Hydrolase</keyword>
<dbReference type="GeneID" id="41972142"/>
<name>A0A507B5U8_9PEZI</name>
<dbReference type="AlphaFoldDB" id="A0A507B5U8"/>
<dbReference type="PANTHER" id="PTHR46118">
    <property type="entry name" value="PROTEIN ABHD11"/>
    <property type="match status" value="1"/>
</dbReference>
<dbReference type="Proteomes" id="UP000319257">
    <property type="component" value="Unassembled WGS sequence"/>
</dbReference>
<dbReference type="Pfam" id="PF00561">
    <property type="entry name" value="Abhydrolase_1"/>
    <property type="match status" value="1"/>
</dbReference>
<sequence length="346" mass="37552">MAEDVANFIHENGLQAPTIIGHSMGAKTAMTLALKSPELVKDLIPVDNAPIDAALIGRFGTYIQGMKRIEEAGITKQSDADKILQEYEKSLPIRQFLLTNLYKPDGQDTRKFRVPLSILAKALDHLGDFPYKNPGEVRFEGPALFVRGTESKYVPDEVLPIIGQFFPRFELADIEAGHWVISEKPEEFRQGAPARRPLLLLLPVATTQQQHRPSRAAAAAAAARDQLLLQPARHGVDELDKRPAHVVARLGARLAEERAVLPRQRRALVRAHGAVARLGPVELAADEGQHRARRRVGLGLAEPAAHGVEAGAARGVVDEHDAVGAAVVARRQGAEAFLASLGVCFG</sequence>
<reference evidence="4 5" key="1">
    <citation type="submission" date="2019-06" db="EMBL/GenBank/DDBJ databases">
        <title>Draft genome sequence of the filamentous fungus Phialemoniopsis curvata isolated from diesel fuel.</title>
        <authorList>
            <person name="Varaljay V.A."/>
            <person name="Lyon W.J."/>
            <person name="Crouch A.L."/>
            <person name="Drake C.E."/>
            <person name="Hollomon J.M."/>
            <person name="Nadeau L.J."/>
            <person name="Nunn H.S."/>
            <person name="Stevenson B.S."/>
            <person name="Bojanowski C.L."/>
            <person name="Crookes-Goodson W.J."/>
        </authorList>
    </citation>
    <scope>NUCLEOTIDE SEQUENCE [LARGE SCALE GENOMIC DNA]</scope>
    <source>
        <strain evidence="4 5">D216</strain>
    </source>
</reference>
<accession>A0A507B5U8</accession>
<dbReference type="EMBL" id="SKBQ01000023">
    <property type="protein sequence ID" value="TPX15137.1"/>
    <property type="molecule type" value="Genomic_DNA"/>
</dbReference>
<evidence type="ECO:0000256" key="1">
    <source>
        <dbReference type="ARBA" id="ARBA00008645"/>
    </source>
</evidence>
<evidence type="ECO:0000313" key="4">
    <source>
        <dbReference type="EMBL" id="TPX15137.1"/>
    </source>
</evidence>
<dbReference type="GO" id="GO:0005739">
    <property type="term" value="C:mitochondrion"/>
    <property type="evidence" value="ECO:0007669"/>
    <property type="project" value="TreeGrafter"/>
</dbReference>
<evidence type="ECO:0000259" key="3">
    <source>
        <dbReference type="Pfam" id="PF00561"/>
    </source>
</evidence>
<dbReference type="PANTHER" id="PTHR46118:SF4">
    <property type="entry name" value="PROTEIN ABHD11"/>
    <property type="match status" value="1"/>
</dbReference>
<dbReference type="STRING" id="1093900.A0A507B5U8"/>
<dbReference type="GO" id="GO:0052689">
    <property type="term" value="F:carboxylic ester hydrolase activity"/>
    <property type="evidence" value="ECO:0007669"/>
    <property type="project" value="TreeGrafter"/>
</dbReference>
<dbReference type="Gene3D" id="3.40.50.1820">
    <property type="entry name" value="alpha/beta hydrolase"/>
    <property type="match status" value="1"/>
</dbReference>